<evidence type="ECO:0000259" key="5">
    <source>
        <dbReference type="Pfam" id="PF01494"/>
    </source>
</evidence>
<dbReference type="GO" id="GO:0071949">
    <property type="term" value="F:FAD binding"/>
    <property type="evidence" value="ECO:0007669"/>
    <property type="project" value="InterPro"/>
</dbReference>
<keyword evidence="4" id="KW-0520">NAD</keyword>
<keyword evidence="1" id="KW-0285">Flavoprotein</keyword>
<evidence type="ECO:0000256" key="2">
    <source>
        <dbReference type="ARBA" id="ARBA00022827"/>
    </source>
</evidence>
<dbReference type="Pfam" id="PF01494">
    <property type="entry name" value="FAD_binding_3"/>
    <property type="match status" value="1"/>
</dbReference>
<dbReference type="EMBL" id="KN848085">
    <property type="protein sequence ID" value="KIX94863.1"/>
    <property type="molecule type" value="Genomic_DNA"/>
</dbReference>
<keyword evidence="7" id="KW-1185">Reference proteome</keyword>
<dbReference type="InterPro" id="IPR036188">
    <property type="entry name" value="FAD/NAD-bd_sf"/>
</dbReference>
<keyword evidence="3" id="KW-0560">Oxidoreductase</keyword>
<dbReference type="InterPro" id="IPR050631">
    <property type="entry name" value="PheA/TfdB_FAD_monoxygenase"/>
</dbReference>
<dbReference type="Gene3D" id="3.30.9.10">
    <property type="entry name" value="D-Amino Acid Oxidase, subunit A, domain 2"/>
    <property type="match status" value="1"/>
</dbReference>
<gene>
    <name evidence="6" type="ORF">Z520_09553</name>
</gene>
<dbReference type="STRING" id="1442371.A0A0D2KDS9"/>
<dbReference type="AlphaFoldDB" id="A0A0D2KDS9"/>
<accession>A0A0D2KDS9</accession>
<feature type="domain" description="FAD-binding" evidence="5">
    <location>
        <begin position="10"/>
        <end position="352"/>
    </location>
</feature>
<evidence type="ECO:0000313" key="6">
    <source>
        <dbReference type="EMBL" id="KIX94863.1"/>
    </source>
</evidence>
<proteinExistence type="predicted"/>
<dbReference type="Gene3D" id="3.50.50.60">
    <property type="entry name" value="FAD/NAD(P)-binding domain"/>
    <property type="match status" value="1"/>
</dbReference>
<dbReference type="GO" id="GO:0016491">
    <property type="term" value="F:oxidoreductase activity"/>
    <property type="evidence" value="ECO:0007669"/>
    <property type="project" value="UniProtKB-KW"/>
</dbReference>
<reference evidence="6 7" key="1">
    <citation type="submission" date="2015-01" db="EMBL/GenBank/DDBJ databases">
        <title>The Genome Sequence of Fonsecaea multimorphosa CBS 102226.</title>
        <authorList>
            <consortium name="The Broad Institute Genomics Platform"/>
            <person name="Cuomo C."/>
            <person name="de Hoog S."/>
            <person name="Gorbushina A."/>
            <person name="Stielow B."/>
            <person name="Teixiera M."/>
            <person name="Abouelleil A."/>
            <person name="Chapman S.B."/>
            <person name="Priest M."/>
            <person name="Young S.K."/>
            <person name="Wortman J."/>
            <person name="Nusbaum C."/>
            <person name="Birren B."/>
        </authorList>
    </citation>
    <scope>NUCLEOTIDE SEQUENCE [LARGE SCALE GENOMIC DNA]</scope>
    <source>
        <strain evidence="6 7">CBS 102226</strain>
    </source>
</reference>
<dbReference type="VEuPathDB" id="FungiDB:Z520_09553"/>
<dbReference type="SUPFAM" id="SSF51905">
    <property type="entry name" value="FAD/NAD(P)-binding domain"/>
    <property type="match status" value="1"/>
</dbReference>
<dbReference type="PANTHER" id="PTHR43476:SF4">
    <property type="entry name" value="BLR0106 PROTEIN"/>
    <property type="match status" value="1"/>
</dbReference>
<organism evidence="6 7">
    <name type="scientific">Fonsecaea multimorphosa CBS 102226</name>
    <dbReference type="NCBI Taxonomy" id="1442371"/>
    <lineage>
        <taxon>Eukaryota</taxon>
        <taxon>Fungi</taxon>
        <taxon>Dikarya</taxon>
        <taxon>Ascomycota</taxon>
        <taxon>Pezizomycotina</taxon>
        <taxon>Eurotiomycetes</taxon>
        <taxon>Chaetothyriomycetidae</taxon>
        <taxon>Chaetothyriales</taxon>
        <taxon>Herpotrichiellaceae</taxon>
        <taxon>Fonsecaea</taxon>
    </lineage>
</organism>
<dbReference type="GeneID" id="27715299"/>
<dbReference type="PANTHER" id="PTHR43476">
    <property type="entry name" value="3-(3-HYDROXY-PHENYL)PROPIONATE/3-HYDROXYCINNAMIC ACID HYDROXYLASE"/>
    <property type="match status" value="1"/>
</dbReference>
<sequence>MPTMSQRIRQVAIVGAGPVGLLGALELARLGISVDVFDLLEGVDRRPRAAGYGPSAVRLMGRAGVLDRIRQEGLELYDYCWRKPSGEYIAGIKDVFNPNREDRYVTMPVDQLTQIIYEALQEYPIAKVHWRHKFTGFEQDKERVVIFTEHEGQARRFEADFLLGCDGGRSGVRKALFGRHFPGHTWDVQIVATNLHFPDGRMEKHGWSDISWVIDPDNWAVICKIETNPDIWRVSYGEPGHLTEEELRERCPKKLETLLPGAPAPQDYELGRFSPYKLHQRCVPKMRVGRVLLAGDAAHLTNPMGGLGLTSGMADIGCLVDCLGAIHEGLASLSILDKYDQQRRQKYHTVTDAVSTANLKRLFLPGEDALLLDPGLRRIEQASRDPATAKELFEASDNLTVDMTPFYDLKPREINGIAVTV</sequence>
<protein>
    <recommendedName>
        <fullName evidence="5">FAD-binding domain-containing protein</fullName>
    </recommendedName>
</protein>
<name>A0A0D2KDS9_9EURO</name>
<dbReference type="OrthoDB" id="10016252at2759"/>
<dbReference type="InterPro" id="IPR002938">
    <property type="entry name" value="FAD-bd"/>
</dbReference>
<evidence type="ECO:0000256" key="1">
    <source>
        <dbReference type="ARBA" id="ARBA00022630"/>
    </source>
</evidence>
<evidence type="ECO:0000256" key="3">
    <source>
        <dbReference type="ARBA" id="ARBA00023002"/>
    </source>
</evidence>
<dbReference type="PRINTS" id="PR00420">
    <property type="entry name" value="RNGMNOXGNASE"/>
</dbReference>
<keyword evidence="2" id="KW-0274">FAD</keyword>
<evidence type="ECO:0000313" key="7">
    <source>
        <dbReference type="Proteomes" id="UP000053411"/>
    </source>
</evidence>
<dbReference type="Proteomes" id="UP000053411">
    <property type="component" value="Unassembled WGS sequence"/>
</dbReference>
<evidence type="ECO:0000256" key="4">
    <source>
        <dbReference type="ARBA" id="ARBA00023027"/>
    </source>
</evidence>
<dbReference type="RefSeq" id="XP_016628986.1">
    <property type="nucleotide sequence ID" value="XM_016780047.1"/>
</dbReference>